<keyword evidence="2 6" id="KW-0964">Secreted</keyword>
<keyword evidence="4 6" id="KW-1015">Disulfide bond</keyword>
<dbReference type="Gene3D" id="2.30.130.100">
    <property type="match status" value="1"/>
</dbReference>
<feature type="compositionally biased region" description="Polar residues" evidence="7">
    <location>
        <begin position="46"/>
        <end position="68"/>
    </location>
</feature>
<feature type="signal peptide" evidence="8">
    <location>
        <begin position="1"/>
        <end position="20"/>
    </location>
</feature>
<feature type="chain" id="PRO_5003447493" description="Evasin" evidence="8">
    <location>
        <begin position="21"/>
        <end position="173"/>
    </location>
</feature>
<dbReference type="Pfam" id="PF19429">
    <property type="entry name" value="EVA_Class_A"/>
    <property type="match status" value="1"/>
</dbReference>
<dbReference type="GO" id="GO:0005576">
    <property type="term" value="C:extracellular region"/>
    <property type="evidence" value="ECO:0007669"/>
    <property type="project" value="UniProtKB-SubCell"/>
</dbReference>
<accession>G3MSV4</accession>
<proteinExistence type="evidence at transcript level"/>
<dbReference type="AlphaFoldDB" id="G3MSV4"/>
<evidence type="ECO:0000256" key="7">
    <source>
        <dbReference type="SAM" id="MobiDB-lite"/>
    </source>
</evidence>
<keyword evidence="3 6" id="KW-0732">Signal</keyword>
<evidence type="ECO:0000256" key="2">
    <source>
        <dbReference type="ARBA" id="ARBA00022525"/>
    </source>
</evidence>
<feature type="region of interest" description="Disordered" evidence="7">
    <location>
        <begin position="20"/>
        <end position="68"/>
    </location>
</feature>
<sequence length="173" mass="18871">MRILGFLISTLPFLLASSEGNTVPATPPNINPEDIPGCKDVEKTTKPAQSSPTTKRESPTSTAEVTTAATRPDLGTYGLYYDEFKCKHKVLSTAGRRLTVNCRAECPDGVHPLQSGQVCLQALSPDSYPRSSRRARVCQVGHCIFGHCSLSKLRVGCFAPQVSYHRVLAGRHW</sequence>
<evidence type="ECO:0000256" key="1">
    <source>
        <dbReference type="ARBA" id="ARBA00004613"/>
    </source>
</evidence>
<evidence type="ECO:0000256" key="4">
    <source>
        <dbReference type="ARBA" id="ARBA00023157"/>
    </source>
</evidence>
<evidence type="ECO:0000256" key="3">
    <source>
        <dbReference type="ARBA" id="ARBA00022729"/>
    </source>
</evidence>
<evidence type="ECO:0000256" key="6">
    <source>
        <dbReference type="RuleBase" id="RU369006"/>
    </source>
</evidence>
<reference evidence="9" key="1">
    <citation type="journal article" date="2011" name="PLoS ONE">
        <title>A deep insight into the sialotranscriptome of the gulf coast tick, Amblyomma maculatum.</title>
        <authorList>
            <person name="Karim S."/>
            <person name="Singh P."/>
            <person name="Ribeiro J.M."/>
        </authorList>
    </citation>
    <scope>NUCLEOTIDE SEQUENCE</scope>
    <source>
        <tissue evidence="9">Salivary gland</tissue>
    </source>
</reference>
<keyword evidence="5 6" id="KW-0325">Glycoprotein</keyword>
<evidence type="ECO:0000256" key="8">
    <source>
        <dbReference type="SAM" id="SignalP"/>
    </source>
</evidence>
<comment type="subcellular location">
    <subcellularLocation>
        <location evidence="1 6">Secreted</location>
    </subcellularLocation>
</comment>
<dbReference type="EMBL" id="JO844955">
    <property type="protein sequence ID" value="AEO36572.1"/>
    <property type="molecule type" value="mRNA"/>
</dbReference>
<evidence type="ECO:0000313" key="9">
    <source>
        <dbReference type="EMBL" id="AEO36572.1"/>
    </source>
</evidence>
<protein>
    <recommendedName>
        <fullName evidence="6">Evasin</fullName>
    </recommendedName>
</protein>
<evidence type="ECO:0000256" key="5">
    <source>
        <dbReference type="ARBA" id="ARBA00023180"/>
    </source>
</evidence>
<feature type="compositionally biased region" description="Basic and acidic residues" evidence="7">
    <location>
        <begin position="36"/>
        <end position="45"/>
    </location>
</feature>
<dbReference type="GO" id="GO:0019957">
    <property type="term" value="F:C-C chemokine binding"/>
    <property type="evidence" value="ECO:0007669"/>
    <property type="project" value="InterPro"/>
</dbReference>
<organism evidence="9">
    <name type="scientific">Amblyomma maculatum</name>
    <name type="common">Gulf Coast tick</name>
    <dbReference type="NCBI Taxonomy" id="34609"/>
    <lineage>
        <taxon>Eukaryota</taxon>
        <taxon>Metazoa</taxon>
        <taxon>Ecdysozoa</taxon>
        <taxon>Arthropoda</taxon>
        <taxon>Chelicerata</taxon>
        <taxon>Arachnida</taxon>
        <taxon>Acari</taxon>
        <taxon>Parasitiformes</taxon>
        <taxon>Ixodida</taxon>
        <taxon>Ixodoidea</taxon>
        <taxon>Ixodidae</taxon>
        <taxon>Amblyomminae</taxon>
        <taxon>Amblyomma</taxon>
    </lineage>
</organism>
<dbReference type="InterPro" id="IPR045797">
    <property type="entry name" value="EVA_Class_A"/>
</dbReference>
<name>G3MSV4_AMBMU</name>
<comment type="function">
    <text evidence="6">Salivary chemokine-binding protein which binds to host chemokines.</text>
</comment>